<reference evidence="1 3" key="1">
    <citation type="submission" date="2019-03" db="EMBL/GenBank/DDBJ databases">
        <title>Genomic Encyclopedia of Type Strains, Phase IV (KMG-IV): sequencing the most valuable type-strain genomes for metagenomic binning, comparative biology and taxonomic classification.</title>
        <authorList>
            <person name="Goeker M."/>
        </authorList>
    </citation>
    <scope>NUCLEOTIDE SEQUENCE [LARGE SCALE GENOMIC DNA]</scope>
    <source>
        <strain evidence="1 3">DSM 12034</strain>
    </source>
</reference>
<evidence type="ECO:0000313" key="1">
    <source>
        <dbReference type="EMBL" id="TCS95255.1"/>
    </source>
</evidence>
<dbReference type="Proteomes" id="UP000295536">
    <property type="component" value="Unassembled WGS sequence"/>
</dbReference>
<reference evidence="2 4" key="2">
    <citation type="submission" date="2019-07" db="EMBL/GenBank/DDBJ databases">
        <title>Tepidimonas ignava SPS-1037 draft genome.</title>
        <authorList>
            <person name="Da Costa M.S."/>
            <person name="Froufe H.J.C."/>
            <person name="Egas C."/>
            <person name="Albuquerque L."/>
        </authorList>
    </citation>
    <scope>NUCLEOTIDE SEQUENCE [LARGE SCALE GENOMIC DNA]</scope>
    <source>
        <strain evidence="2 4">SPS-1037</strain>
    </source>
</reference>
<sequence>MSAEPEKKNLAVGIGTPDCVASAADLQAAAKAGLLALDRLVALTEKAGSDIEALAADAAGLGIAREMHHAG</sequence>
<protein>
    <submittedName>
        <fullName evidence="1">Uncharacterized protein</fullName>
    </submittedName>
</protein>
<dbReference type="AlphaFoldDB" id="A0A4R3L886"/>
<comment type="caution">
    <text evidence="1">The sequence shown here is derived from an EMBL/GenBank/DDBJ whole genome shotgun (WGS) entry which is preliminary data.</text>
</comment>
<evidence type="ECO:0000313" key="3">
    <source>
        <dbReference type="Proteomes" id="UP000295536"/>
    </source>
</evidence>
<dbReference type="RefSeq" id="WP_132963311.1">
    <property type="nucleotide sequence ID" value="NZ_SMAH01000015.1"/>
</dbReference>
<dbReference type="EMBL" id="VJNC01000015">
    <property type="protein sequence ID" value="TSE19806.1"/>
    <property type="molecule type" value="Genomic_DNA"/>
</dbReference>
<evidence type="ECO:0000313" key="4">
    <source>
        <dbReference type="Proteomes" id="UP000315577"/>
    </source>
</evidence>
<dbReference type="EMBL" id="SMAH01000015">
    <property type="protein sequence ID" value="TCS95255.1"/>
    <property type="molecule type" value="Genomic_DNA"/>
</dbReference>
<keyword evidence="4" id="KW-1185">Reference proteome</keyword>
<gene>
    <name evidence="1" type="ORF">EDC36_1152</name>
    <name evidence="2" type="ORF">Tigna_02135</name>
</gene>
<evidence type="ECO:0000313" key="2">
    <source>
        <dbReference type="EMBL" id="TSE19806.1"/>
    </source>
</evidence>
<accession>A0A4R3L886</accession>
<name>A0A4R3L886_9BURK</name>
<organism evidence="1 3">
    <name type="scientific">Tepidimonas ignava</name>
    <dbReference type="NCBI Taxonomy" id="114249"/>
    <lineage>
        <taxon>Bacteria</taxon>
        <taxon>Pseudomonadati</taxon>
        <taxon>Pseudomonadota</taxon>
        <taxon>Betaproteobacteria</taxon>
        <taxon>Burkholderiales</taxon>
        <taxon>Tepidimonas</taxon>
    </lineage>
</organism>
<dbReference type="Proteomes" id="UP000315577">
    <property type="component" value="Unassembled WGS sequence"/>
</dbReference>
<proteinExistence type="predicted"/>